<protein>
    <recommendedName>
        <fullName evidence="10">Cupin type-1 domain-containing protein</fullName>
    </recommendedName>
</protein>
<dbReference type="EMBL" id="JAAGAX010000005">
    <property type="protein sequence ID" value="KAF2315168.1"/>
    <property type="molecule type" value="Genomic_DNA"/>
</dbReference>
<feature type="chain" id="PRO_5025626714" description="Cupin type-1 domain-containing protein" evidence="9">
    <location>
        <begin position="26"/>
        <end position="337"/>
    </location>
</feature>
<dbReference type="AlphaFoldDB" id="A0A6A6MRU7"/>
<dbReference type="CDD" id="cd02241">
    <property type="entry name" value="cupin_OxOx"/>
    <property type="match status" value="2"/>
</dbReference>
<evidence type="ECO:0000313" key="12">
    <source>
        <dbReference type="Proteomes" id="UP000467840"/>
    </source>
</evidence>
<accession>A0A6A6MRU7</accession>
<dbReference type="Pfam" id="PF00190">
    <property type="entry name" value="Cupin_1"/>
    <property type="match status" value="2"/>
</dbReference>
<keyword evidence="3" id="KW-0052">Apoplast</keyword>
<keyword evidence="7" id="KW-0325">Glycoprotein</keyword>
<dbReference type="InterPro" id="IPR001929">
    <property type="entry name" value="Germin"/>
</dbReference>
<sequence length="337" mass="35992">MEKFCSNIAIFLIVAFGNAIHATAGDPDILKDFLVLPSSDPSTITRQYFTFTGFRPLRHANLTGKTTALVTKATMKEFPALEGQGVSVSAIIYPPSGMNLPHVHPKTSELLIVLLGSLEVGFVDTTNKLFTQTLQAPDMFIVPKGLVHFQVNTKTDSPSIALGVFGSVNAGTVSLPRDPDIVKDFLIPTSLDPSNITSQFFTYTGFRELVNVNITGKTAAVVTKASMKEFPALEGQGVSVAALIYPPSGINPPHAHPRAAELLIVIQGVLEVGFVDSTNKLFTQTLQVPEMFIPKGLVHFQVNTRSDSPVYVLGMFGSANAGTVSLPSTLFASGISA</sequence>
<comment type="subcellular location">
    <subcellularLocation>
        <location evidence="1">Secreted</location>
        <location evidence="1">Extracellular space</location>
        <location evidence="1">Apoplast</location>
    </subcellularLocation>
</comment>
<dbReference type="PANTHER" id="PTHR31238">
    <property type="entry name" value="GERMIN-LIKE PROTEIN SUBFAMILY 3 MEMBER 3"/>
    <property type="match status" value="1"/>
</dbReference>
<keyword evidence="12" id="KW-1185">Reference proteome</keyword>
<keyword evidence="5" id="KW-0479">Metal-binding</keyword>
<evidence type="ECO:0000256" key="4">
    <source>
        <dbReference type="ARBA" id="ARBA00022525"/>
    </source>
</evidence>
<dbReference type="InterPro" id="IPR019780">
    <property type="entry name" value="Germin_Mn-BS"/>
</dbReference>
<feature type="signal peptide" evidence="9">
    <location>
        <begin position="1"/>
        <end position="25"/>
    </location>
</feature>
<evidence type="ECO:0000256" key="5">
    <source>
        <dbReference type="ARBA" id="ARBA00022723"/>
    </source>
</evidence>
<dbReference type="InterPro" id="IPR014710">
    <property type="entry name" value="RmlC-like_jellyroll"/>
</dbReference>
<evidence type="ECO:0000256" key="3">
    <source>
        <dbReference type="ARBA" id="ARBA00022523"/>
    </source>
</evidence>
<feature type="domain" description="Cupin type-1" evidence="10">
    <location>
        <begin position="52"/>
        <end position="174"/>
    </location>
</feature>
<dbReference type="SUPFAM" id="SSF51182">
    <property type="entry name" value="RmlC-like cupins"/>
    <property type="match status" value="2"/>
</dbReference>
<keyword evidence="4" id="KW-0964">Secreted</keyword>
<dbReference type="SMART" id="SM00835">
    <property type="entry name" value="Cupin_1"/>
    <property type="match status" value="2"/>
</dbReference>
<evidence type="ECO:0000256" key="1">
    <source>
        <dbReference type="ARBA" id="ARBA00004271"/>
    </source>
</evidence>
<evidence type="ECO:0000256" key="6">
    <source>
        <dbReference type="ARBA" id="ARBA00023157"/>
    </source>
</evidence>
<dbReference type="InterPro" id="IPR011051">
    <property type="entry name" value="RmlC_Cupin_sf"/>
</dbReference>
<evidence type="ECO:0000259" key="10">
    <source>
        <dbReference type="SMART" id="SM00835"/>
    </source>
</evidence>
<dbReference type="Gene3D" id="2.60.120.10">
    <property type="entry name" value="Jelly Rolls"/>
    <property type="match status" value="2"/>
</dbReference>
<comment type="similarity">
    <text evidence="2">Belongs to the germin family.</text>
</comment>
<evidence type="ECO:0000256" key="9">
    <source>
        <dbReference type="SAM" id="SignalP"/>
    </source>
</evidence>
<dbReference type="GO" id="GO:0030145">
    <property type="term" value="F:manganese ion binding"/>
    <property type="evidence" value="ECO:0007669"/>
    <property type="project" value="InterPro"/>
</dbReference>
<reference evidence="11 12" key="1">
    <citation type="journal article" date="2020" name="Mol. Plant">
        <title>The Chromosome-Based Rubber Tree Genome Provides New Insights into Spurge Genome Evolution and Rubber Biosynthesis.</title>
        <authorList>
            <person name="Liu J."/>
            <person name="Shi C."/>
            <person name="Shi C.C."/>
            <person name="Li W."/>
            <person name="Zhang Q.J."/>
            <person name="Zhang Y."/>
            <person name="Li K."/>
            <person name="Lu H.F."/>
            <person name="Shi C."/>
            <person name="Zhu S.T."/>
            <person name="Xiao Z.Y."/>
            <person name="Nan H."/>
            <person name="Yue Y."/>
            <person name="Zhu X.G."/>
            <person name="Wu Y."/>
            <person name="Hong X.N."/>
            <person name="Fan G.Y."/>
            <person name="Tong Y."/>
            <person name="Zhang D."/>
            <person name="Mao C.L."/>
            <person name="Liu Y.L."/>
            <person name="Hao S.J."/>
            <person name="Liu W.Q."/>
            <person name="Lv M.Q."/>
            <person name="Zhang H.B."/>
            <person name="Liu Y."/>
            <person name="Hu-Tang G.R."/>
            <person name="Wang J.P."/>
            <person name="Wang J.H."/>
            <person name="Sun Y.H."/>
            <person name="Ni S.B."/>
            <person name="Chen W.B."/>
            <person name="Zhang X.C."/>
            <person name="Jiao Y.N."/>
            <person name="Eichler E.E."/>
            <person name="Li G.H."/>
            <person name="Liu X."/>
            <person name="Gao L.Z."/>
        </authorList>
    </citation>
    <scope>NUCLEOTIDE SEQUENCE [LARGE SCALE GENOMIC DNA]</scope>
    <source>
        <strain evidence="12">cv. GT1</strain>
        <tissue evidence="11">Leaf</tissue>
    </source>
</reference>
<dbReference type="PRINTS" id="PR00325">
    <property type="entry name" value="GERMIN"/>
</dbReference>
<keyword evidence="9" id="KW-0732">Signal</keyword>
<keyword evidence="8" id="KW-0464">Manganese</keyword>
<name>A0A6A6MRU7_HEVBR</name>
<dbReference type="PROSITE" id="PS00725">
    <property type="entry name" value="GERMIN"/>
    <property type="match status" value="1"/>
</dbReference>
<evidence type="ECO:0000256" key="7">
    <source>
        <dbReference type="ARBA" id="ARBA00023180"/>
    </source>
</evidence>
<gene>
    <name evidence="11" type="ORF">GH714_038317</name>
</gene>
<feature type="domain" description="Cupin type-1" evidence="10">
    <location>
        <begin position="212"/>
        <end position="332"/>
    </location>
</feature>
<proteinExistence type="inferred from homology"/>
<evidence type="ECO:0000256" key="8">
    <source>
        <dbReference type="ARBA" id="ARBA00023211"/>
    </source>
</evidence>
<comment type="caution">
    <text evidence="11">The sequence shown here is derived from an EMBL/GenBank/DDBJ whole genome shotgun (WGS) entry which is preliminary data.</text>
</comment>
<dbReference type="GO" id="GO:0048046">
    <property type="term" value="C:apoplast"/>
    <property type="evidence" value="ECO:0007669"/>
    <property type="project" value="UniProtKB-SubCell"/>
</dbReference>
<dbReference type="Proteomes" id="UP000467840">
    <property type="component" value="Chromosome 15"/>
</dbReference>
<evidence type="ECO:0000313" key="11">
    <source>
        <dbReference type="EMBL" id="KAF2315168.1"/>
    </source>
</evidence>
<dbReference type="InterPro" id="IPR006045">
    <property type="entry name" value="Cupin_1"/>
</dbReference>
<organism evidence="11 12">
    <name type="scientific">Hevea brasiliensis</name>
    <name type="common">Para rubber tree</name>
    <name type="synonym">Siphonia brasiliensis</name>
    <dbReference type="NCBI Taxonomy" id="3981"/>
    <lineage>
        <taxon>Eukaryota</taxon>
        <taxon>Viridiplantae</taxon>
        <taxon>Streptophyta</taxon>
        <taxon>Embryophyta</taxon>
        <taxon>Tracheophyta</taxon>
        <taxon>Spermatophyta</taxon>
        <taxon>Magnoliopsida</taxon>
        <taxon>eudicotyledons</taxon>
        <taxon>Gunneridae</taxon>
        <taxon>Pentapetalae</taxon>
        <taxon>rosids</taxon>
        <taxon>fabids</taxon>
        <taxon>Malpighiales</taxon>
        <taxon>Euphorbiaceae</taxon>
        <taxon>Crotonoideae</taxon>
        <taxon>Micrandreae</taxon>
        <taxon>Hevea</taxon>
    </lineage>
</organism>
<evidence type="ECO:0000256" key="2">
    <source>
        <dbReference type="ARBA" id="ARBA00007456"/>
    </source>
</evidence>
<keyword evidence="6" id="KW-1015">Disulfide bond</keyword>